<sequence>MASTQDVRRYLAYWFQLGKHVVIRDGQERLLPQPVIEGDRYSQAFEECWQRISAPDAGDCYLEATEESVADLLTPEWDVSPCARCAMPVPMRHVGMPPACCPCNDLLNWPNLDVPQPRSPVNSQVRLKDIQQRLMSMRDRG</sequence>
<evidence type="ECO:0000313" key="1">
    <source>
        <dbReference type="EMBL" id="NHC35892.1"/>
    </source>
</evidence>
<gene>
    <name evidence="1" type="ORF">QH73_0014725</name>
</gene>
<evidence type="ECO:0000313" key="2">
    <source>
        <dbReference type="Proteomes" id="UP000031532"/>
    </source>
</evidence>
<dbReference type="OrthoDB" id="485097at2"/>
<accession>A0A9X5E8C1</accession>
<organism evidence="1 2">
    <name type="scientific">Scytonema millei VB511283</name>
    <dbReference type="NCBI Taxonomy" id="1245923"/>
    <lineage>
        <taxon>Bacteria</taxon>
        <taxon>Bacillati</taxon>
        <taxon>Cyanobacteriota</taxon>
        <taxon>Cyanophyceae</taxon>
        <taxon>Nostocales</taxon>
        <taxon>Scytonemataceae</taxon>
        <taxon>Scytonema</taxon>
    </lineage>
</organism>
<comment type="caution">
    <text evidence="1">The sequence shown here is derived from an EMBL/GenBank/DDBJ whole genome shotgun (WGS) entry which is preliminary data.</text>
</comment>
<dbReference type="RefSeq" id="WP_039713198.1">
    <property type="nucleotide sequence ID" value="NZ_JTJC03000003.1"/>
</dbReference>
<reference evidence="1 2" key="1">
    <citation type="journal article" date="2015" name="Genome Announc.">
        <title>Draft Genome Sequence of the Terrestrial Cyanobacterium Scytonema millei VB511283, Isolated from Eastern India.</title>
        <authorList>
            <person name="Sen D."/>
            <person name="Chandrababunaidu M.M."/>
            <person name="Singh D."/>
            <person name="Sanghi N."/>
            <person name="Ghorai A."/>
            <person name="Mishra G.P."/>
            <person name="Madduluri M."/>
            <person name="Adhikary S.P."/>
            <person name="Tripathy S."/>
        </authorList>
    </citation>
    <scope>NUCLEOTIDE SEQUENCE [LARGE SCALE GENOMIC DNA]</scope>
    <source>
        <strain evidence="1 2">VB511283</strain>
    </source>
</reference>
<protein>
    <submittedName>
        <fullName evidence="1">Uncharacterized protein</fullName>
    </submittedName>
</protein>
<dbReference type="AlphaFoldDB" id="A0A9X5E8C1"/>
<keyword evidence="2" id="KW-1185">Reference proteome</keyword>
<dbReference type="Proteomes" id="UP000031532">
    <property type="component" value="Unassembled WGS sequence"/>
</dbReference>
<dbReference type="EMBL" id="JTJC03000003">
    <property type="protein sequence ID" value="NHC35892.1"/>
    <property type="molecule type" value="Genomic_DNA"/>
</dbReference>
<name>A0A9X5E8C1_9CYAN</name>
<proteinExistence type="predicted"/>